<name>D3BIB5_HETP5</name>
<accession>D3BIB5</accession>
<dbReference type="SUPFAM" id="SSF50965">
    <property type="entry name" value="Galactose oxidase, central domain"/>
    <property type="match status" value="1"/>
</dbReference>
<keyword evidence="2" id="KW-1185">Reference proteome</keyword>
<dbReference type="Proteomes" id="UP000001396">
    <property type="component" value="Unassembled WGS sequence"/>
</dbReference>
<dbReference type="InParanoid" id="D3BIB5"/>
<evidence type="ECO:0000313" key="2">
    <source>
        <dbReference type="Proteomes" id="UP000001396"/>
    </source>
</evidence>
<reference evidence="1 2" key="1">
    <citation type="journal article" date="2011" name="Genome Res.">
        <title>Phylogeny-wide analysis of social amoeba genomes highlights ancient origins for complex intercellular communication.</title>
        <authorList>
            <person name="Heidel A.J."/>
            <person name="Lawal H.M."/>
            <person name="Felder M."/>
            <person name="Schilde C."/>
            <person name="Helps N.R."/>
            <person name="Tunggal B."/>
            <person name="Rivero F."/>
            <person name="John U."/>
            <person name="Schleicher M."/>
            <person name="Eichinger L."/>
            <person name="Platzer M."/>
            <person name="Noegel A.A."/>
            <person name="Schaap P."/>
            <person name="Gloeckner G."/>
        </authorList>
    </citation>
    <scope>NUCLEOTIDE SEQUENCE [LARGE SCALE GENOMIC DNA]</scope>
    <source>
        <strain evidence="2">ATCC 26659 / Pp 5 / PN500</strain>
    </source>
</reference>
<proteinExistence type="predicted"/>
<dbReference type="RefSeq" id="XP_020431138.1">
    <property type="nucleotide sequence ID" value="XM_020579299.1"/>
</dbReference>
<protein>
    <submittedName>
        <fullName evidence="1">Uncharacterized protein</fullName>
    </submittedName>
</protein>
<organism evidence="1 2">
    <name type="scientific">Heterostelium pallidum (strain ATCC 26659 / Pp 5 / PN500)</name>
    <name type="common">Cellular slime mold</name>
    <name type="synonym">Polysphondylium pallidum</name>
    <dbReference type="NCBI Taxonomy" id="670386"/>
    <lineage>
        <taxon>Eukaryota</taxon>
        <taxon>Amoebozoa</taxon>
        <taxon>Evosea</taxon>
        <taxon>Eumycetozoa</taxon>
        <taxon>Dictyostelia</taxon>
        <taxon>Acytosteliales</taxon>
        <taxon>Acytosteliaceae</taxon>
        <taxon>Heterostelium</taxon>
    </lineage>
</organism>
<dbReference type="AlphaFoldDB" id="D3BIB5"/>
<sequence length="138" mass="15791">MVSSTDDEKSSSTVTNKFNALLYQNQSNNNNNSHYVDESDQYMSTTSRCTSKFIRYNIKSKSFSIVENVENLNRYYNVSICYDGEDHIYMIGGGRDSMPDATIESFNLHSSILCRTKQMGTIFENDEIDRKTFGSIII</sequence>
<dbReference type="GeneID" id="31363962"/>
<comment type="caution">
    <text evidence="1">The sequence shown here is derived from an EMBL/GenBank/DDBJ whole genome shotgun (WGS) entry which is preliminary data.</text>
</comment>
<gene>
    <name evidence="1" type="ORF">PPL_08483</name>
</gene>
<dbReference type="EMBL" id="ADBJ01000037">
    <property type="protein sequence ID" value="EFA79015.1"/>
    <property type="molecule type" value="Genomic_DNA"/>
</dbReference>
<evidence type="ECO:0000313" key="1">
    <source>
        <dbReference type="EMBL" id="EFA79015.1"/>
    </source>
</evidence>
<dbReference type="InterPro" id="IPR011043">
    <property type="entry name" value="Gal_Oxase/kelch_b-propeller"/>
</dbReference>